<dbReference type="InterPro" id="IPR052509">
    <property type="entry name" value="Metal_resp_DNA-bind_regulator"/>
</dbReference>
<dbReference type="PANTHER" id="PTHR33169:SF14">
    <property type="entry name" value="TRANSCRIPTIONAL REGULATOR RV3488"/>
    <property type="match status" value="1"/>
</dbReference>
<dbReference type="Proteomes" id="UP000681526">
    <property type="component" value="Unassembled WGS sequence"/>
</dbReference>
<evidence type="ECO:0000259" key="1">
    <source>
        <dbReference type="Pfam" id="PF03551"/>
    </source>
</evidence>
<dbReference type="InterPro" id="IPR036390">
    <property type="entry name" value="WH_DNA-bd_sf"/>
</dbReference>
<protein>
    <submittedName>
        <fullName evidence="2">Transcriptional regulator</fullName>
    </submittedName>
</protein>
<dbReference type="Gene3D" id="1.10.10.10">
    <property type="entry name" value="Winged helix-like DNA-binding domain superfamily/Winged helix DNA-binding domain"/>
    <property type="match status" value="1"/>
</dbReference>
<dbReference type="SUPFAM" id="SSF46785">
    <property type="entry name" value="Winged helix' DNA-binding domain"/>
    <property type="match status" value="1"/>
</dbReference>
<sequence length="188" mass="20898">MSTVRLLVLGSILRRGVSHGYAVLRDMTTWRVDTWTNVKPGSIYHALDKLESQGMIEAAASGAGAKLGPSRKEYSVTKQGKAEFFRLLEAALVSPDILQFSAGVAFMEWLPRNEVIALLEQRRSVLDASLRLLKSLPVDERPSEPSRHPELVGIWIGYVESEAASTERILANVQAGRYDFKSERLEAE</sequence>
<proteinExistence type="predicted"/>
<dbReference type="RefSeq" id="WP_213486684.1">
    <property type="nucleotide sequence ID" value="NZ_CAJRAY010000097.1"/>
</dbReference>
<feature type="domain" description="Transcription regulator PadR N-terminal" evidence="1">
    <location>
        <begin position="12"/>
        <end position="84"/>
    </location>
</feature>
<comment type="caution">
    <text evidence="2">The sequence shown here is derived from an EMBL/GenBank/DDBJ whole genome shotgun (WGS) entry which is preliminary data.</text>
</comment>
<dbReference type="PANTHER" id="PTHR33169">
    <property type="entry name" value="PADR-FAMILY TRANSCRIPTIONAL REGULATOR"/>
    <property type="match status" value="1"/>
</dbReference>
<name>A0ABN7S5E7_THEXY</name>
<dbReference type="EMBL" id="CAJRAY010000097">
    <property type="protein sequence ID" value="CAG5092772.1"/>
    <property type="molecule type" value="Genomic_DNA"/>
</dbReference>
<evidence type="ECO:0000313" key="3">
    <source>
        <dbReference type="Proteomes" id="UP000681526"/>
    </source>
</evidence>
<keyword evidence="3" id="KW-1185">Reference proteome</keyword>
<reference evidence="2 3" key="1">
    <citation type="submission" date="2021-04" db="EMBL/GenBank/DDBJ databases">
        <authorList>
            <person name="Rakotoarivonina H."/>
        </authorList>
    </citation>
    <scope>NUCLEOTIDE SEQUENCE [LARGE SCALE GENOMIC DNA]</scope>
    <source>
        <strain evidence="2 3">XE</strain>
    </source>
</reference>
<evidence type="ECO:0000313" key="2">
    <source>
        <dbReference type="EMBL" id="CAG5092772.1"/>
    </source>
</evidence>
<dbReference type="InterPro" id="IPR036388">
    <property type="entry name" value="WH-like_DNA-bd_sf"/>
</dbReference>
<dbReference type="InterPro" id="IPR005149">
    <property type="entry name" value="Tscrpt_reg_PadR_N"/>
</dbReference>
<gene>
    <name evidence="2" type="primary">txxe 2751</name>
    <name evidence="2" type="ORF">TXXE_18720</name>
</gene>
<dbReference type="Pfam" id="PF03551">
    <property type="entry name" value="PadR"/>
    <property type="match status" value="1"/>
</dbReference>
<accession>A0ABN7S5E7</accession>
<organism evidence="2 3">
    <name type="scientific">Thermobacillus xylanilyticus</name>
    <dbReference type="NCBI Taxonomy" id="76633"/>
    <lineage>
        <taxon>Bacteria</taxon>
        <taxon>Bacillati</taxon>
        <taxon>Bacillota</taxon>
        <taxon>Bacilli</taxon>
        <taxon>Bacillales</taxon>
        <taxon>Paenibacillaceae</taxon>
        <taxon>Thermobacillus</taxon>
    </lineage>
</organism>